<evidence type="ECO:0000256" key="1">
    <source>
        <dbReference type="ARBA" id="ARBA00023015"/>
    </source>
</evidence>
<dbReference type="STRING" id="418495.SAMN05216215_1004225"/>
<name>A0A1H2V7E3_9PSEU</name>
<keyword evidence="3" id="KW-0804">Transcription</keyword>
<dbReference type="EMBL" id="FNOK01000004">
    <property type="protein sequence ID" value="SDW64205.1"/>
    <property type="molecule type" value="Genomic_DNA"/>
</dbReference>
<dbReference type="InterPro" id="IPR000835">
    <property type="entry name" value="HTH_MarR-typ"/>
</dbReference>
<dbReference type="AlphaFoldDB" id="A0A1H2V7E3"/>
<feature type="domain" description="HTH marR-type" evidence="4">
    <location>
        <begin position="2"/>
        <end position="133"/>
    </location>
</feature>
<keyword evidence="2" id="KW-0238">DNA-binding</keyword>
<dbReference type="InterPro" id="IPR036388">
    <property type="entry name" value="WH-like_DNA-bd_sf"/>
</dbReference>
<gene>
    <name evidence="5" type="ORF">SAMN05216215_1004225</name>
</gene>
<dbReference type="GO" id="GO:0006950">
    <property type="term" value="P:response to stress"/>
    <property type="evidence" value="ECO:0007669"/>
    <property type="project" value="TreeGrafter"/>
</dbReference>
<evidence type="ECO:0000259" key="4">
    <source>
        <dbReference type="PROSITE" id="PS50995"/>
    </source>
</evidence>
<accession>A0A1H2V7E3</accession>
<keyword evidence="6" id="KW-1185">Reference proteome</keyword>
<evidence type="ECO:0000256" key="3">
    <source>
        <dbReference type="ARBA" id="ARBA00023163"/>
    </source>
</evidence>
<dbReference type="Pfam" id="PF01047">
    <property type="entry name" value="MarR"/>
    <property type="match status" value="1"/>
</dbReference>
<dbReference type="Gene3D" id="1.10.10.10">
    <property type="entry name" value="Winged helix-like DNA-binding domain superfamily/Winged helix DNA-binding domain"/>
    <property type="match status" value="1"/>
</dbReference>
<dbReference type="SMART" id="SM00347">
    <property type="entry name" value="HTH_MARR"/>
    <property type="match status" value="1"/>
</dbReference>
<evidence type="ECO:0000256" key="2">
    <source>
        <dbReference type="ARBA" id="ARBA00023125"/>
    </source>
</evidence>
<dbReference type="PANTHER" id="PTHR33164">
    <property type="entry name" value="TRANSCRIPTIONAL REGULATOR, MARR FAMILY"/>
    <property type="match status" value="1"/>
</dbReference>
<reference evidence="6" key="1">
    <citation type="submission" date="2016-10" db="EMBL/GenBank/DDBJ databases">
        <authorList>
            <person name="Varghese N."/>
            <person name="Submissions S."/>
        </authorList>
    </citation>
    <scope>NUCLEOTIDE SEQUENCE [LARGE SCALE GENOMIC DNA]</scope>
    <source>
        <strain evidence="6">CGMCC 4.3530</strain>
    </source>
</reference>
<organism evidence="5 6">
    <name type="scientific">Saccharopolyspora shandongensis</name>
    <dbReference type="NCBI Taxonomy" id="418495"/>
    <lineage>
        <taxon>Bacteria</taxon>
        <taxon>Bacillati</taxon>
        <taxon>Actinomycetota</taxon>
        <taxon>Actinomycetes</taxon>
        <taxon>Pseudonocardiales</taxon>
        <taxon>Pseudonocardiaceae</taxon>
        <taxon>Saccharopolyspora</taxon>
    </lineage>
</organism>
<dbReference type="InterPro" id="IPR036390">
    <property type="entry name" value="WH_DNA-bd_sf"/>
</dbReference>
<dbReference type="PRINTS" id="PR00598">
    <property type="entry name" value="HTHMARR"/>
</dbReference>
<dbReference type="InterPro" id="IPR023187">
    <property type="entry name" value="Tscrpt_reg_MarR-type_CS"/>
</dbReference>
<dbReference type="RefSeq" id="WP_093262214.1">
    <property type="nucleotide sequence ID" value="NZ_FNOK01000004.1"/>
</dbReference>
<proteinExistence type="predicted"/>
<dbReference type="GO" id="GO:0003677">
    <property type="term" value="F:DNA binding"/>
    <property type="evidence" value="ECO:0007669"/>
    <property type="project" value="UniProtKB-KW"/>
</dbReference>
<dbReference type="GO" id="GO:0003700">
    <property type="term" value="F:DNA-binding transcription factor activity"/>
    <property type="evidence" value="ECO:0007669"/>
    <property type="project" value="InterPro"/>
</dbReference>
<dbReference type="SUPFAM" id="SSF46785">
    <property type="entry name" value="Winged helix' DNA-binding domain"/>
    <property type="match status" value="1"/>
</dbReference>
<dbReference type="Proteomes" id="UP000199529">
    <property type="component" value="Unassembled WGS sequence"/>
</dbReference>
<dbReference type="PROSITE" id="PS01117">
    <property type="entry name" value="HTH_MARR_1"/>
    <property type="match status" value="1"/>
</dbReference>
<evidence type="ECO:0000313" key="5">
    <source>
        <dbReference type="EMBL" id="SDW64205.1"/>
    </source>
</evidence>
<protein>
    <submittedName>
        <fullName evidence="5">Transcriptional regulator, MarR family</fullName>
    </submittedName>
</protein>
<dbReference type="OrthoDB" id="3216907at2"/>
<dbReference type="InterPro" id="IPR039422">
    <property type="entry name" value="MarR/SlyA-like"/>
</dbReference>
<dbReference type="PROSITE" id="PS50995">
    <property type="entry name" value="HTH_MARR_2"/>
    <property type="match status" value="1"/>
</dbReference>
<sequence length="134" mass="14857">MDPDLSRALMALHRELRGLYAAIARRFGLTAQQVELLCLLKDRTPSFGELAALLGCDKTNITGMVDRLERRSLLTRVADRSDRRISRLSLTDEGQALGGELREAFAAQVAERWGGLPPEEAAAIVRLAQADRER</sequence>
<keyword evidence="1" id="KW-0805">Transcription regulation</keyword>
<dbReference type="PANTHER" id="PTHR33164:SF57">
    <property type="entry name" value="MARR-FAMILY TRANSCRIPTIONAL REGULATOR"/>
    <property type="match status" value="1"/>
</dbReference>
<evidence type="ECO:0000313" key="6">
    <source>
        <dbReference type="Proteomes" id="UP000199529"/>
    </source>
</evidence>